<evidence type="ECO:0000313" key="1">
    <source>
        <dbReference type="EMBL" id="KAI8027087.1"/>
    </source>
</evidence>
<proteinExistence type="predicted"/>
<dbReference type="Proteomes" id="UP001060215">
    <property type="component" value="Chromosome 3"/>
</dbReference>
<keyword evidence="2" id="KW-1185">Reference proteome</keyword>
<protein>
    <submittedName>
        <fullName evidence="1">Signal peptidase complex subunit 3B</fullName>
    </submittedName>
</protein>
<accession>A0ACC0IQ98</accession>
<sequence length="184" mass="20542">MHGRGGGGRRVISGFDILIVVTVGYSNGIVYGLLDLIKIPYPLQWGTPTFSAGHPFEMMAVVLVSMIESTGAFKAASRLASATPPPARVLSHGIGNWDPFQWTFSDSYRIYSFCVSLWDGIIPSKEHAKFWIHTTNKYHFTDQGSNLQGKEFNLTLHWHVMPKTGKMFANKIVMSGFSLPVEYR</sequence>
<gene>
    <name evidence="1" type="ORF">LOK49_LG02G02071</name>
</gene>
<reference evidence="1 2" key="1">
    <citation type="journal article" date="2022" name="Plant J.">
        <title>Chromosome-level genome of Camellia lanceoleosa provides a valuable resource for understanding genome evolution and self-incompatibility.</title>
        <authorList>
            <person name="Gong W."/>
            <person name="Xiao S."/>
            <person name="Wang L."/>
            <person name="Liao Z."/>
            <person name="Chang Y."/>
            <person name="Mo W."/>
            <person name="Hu G."/>
            <person name="Li W."/>
            <person name="Zhao G."/>
            <person name="Zhu H."/>
            <person name="Hu X."/>
            <person name="Ji K."/>
            <person name="Xiang X."/>
            <person name="Song Q."/>
            <person name="Yuan D."/>
            <person name="Jin S."/>
            <person name="Zhang L."/>
        </authorList>
    </citation>
    <scope>NUCLEOTIDE SEQUENCE [LARGE SCALE GENOMIC DNA]</scope>
    <source>
        <strain evidence="1">SQ_2022a</strain>
    </source>
</reference>
<dbReference type="EMBL" id="CM045760">
    <property type="protein sequence ID" value="KAI8027087.1"/>
    <property type="molecule type" value="Genomic_DNA"/>
</dbReference>
<organism evidence="1 2">
    <name type="scientific">Camellia lanceoleosa</name>
    <dbReference type="NCBI Taxonomy" id="1840588"/>
    <lineage>
        <taxon>Eukaryota</taxon>
        <taxon>Viridiplantae</taxon>
        <taxon>Streptophyta</taxon>
        <taxon>Embryophyta</taxon>
        <taxon>Tracheophyta</taxon>
        <taxon>Spermatophyta</taxon>
        <taxon>Magnoliopsida</taxon>
        <taxon>eudicotyledons</taxon>
        <taxon>Gunneridae</taxon>
        <taxon>Pentapetalae</taxon>
        <taxon>asterids</taxon>
        <taxon>Ericales</taxon>
        <taxon>Theaceae</taxon>
        <taxon>Camellia</taxon>
    </lineage>
</organism>
<name>A0ACC0IQ98_9ERIC</name>
<evidence type="ECO:0000313" key="2">
    <source>
        <dbReference type="Proteomes" id="UP001060215"/>
    </source>
</evidence>
<comment type="caution">
    <text evidence="1">The sequence shown here is derived from an EMBL/GenBank/DDBJ whole genome shotgun (WGS) entry which is preliminary data.</text>
</comment>